<dbReference type="PROSITE" id="PS50880">
    <property type="entry name" value="TOPRIM"/>
    <property type="match status" value="1"/>
</dbReference>
<evidence type="ECO:0000256" key="11">
    <source>
        <dbReference type="ARBA" id="ARBA00023163"/>
    </source>
</evidence>
<dbReference type="GO" id="GO:0003678">
    <property type="term" value="F:DNA helicase activity"/>
    <property type="evidence" value="ECO:0007669"/>
    <property type="project" value="InterPro"/>
</dbReference>
<dbReference type="SMART" id="SM00493">
    <property type="entry name" value="TOPRIM"/>
    <property type="match status" value="1"/>
</dbReference>
<dbReference type="GO" id="GO:0000428">
    <property type="term" value="C:DNA-directed RNA polymerase complex"/>
    <property type="evidence" value="ECO:0007669"/>
    <property type="project" value="UniProtKB-KW"/>
</dbReference>
<dbReference type="GO" id="GO:0008270">
    <property type="term" value="F:zinc ion binding"/>
    <property type="evidence" value="ECO:0007669"/>
    <property type="project" value="UniProtKB-UniRule"/>
</dbReference>
<comment type="cofactor">
    <cofactor evidence="12 13 14">
        <name>Zn(2+)</name>
        <dbReference type="ChEBI" id="CHEBI:29105"/>
    </cofactor>
    <text evidence="12 13 14">Binds 1 zinc ion per monomer.</text>
</comment>
<feature type="domain" description="Toprim" evidence="15">
    <location>
        <begin position="268"/>
        <end position="348"/>
    </location>
</feature>
<evidence type="ECO:0000256" key="4">
    <source>
        <dbReference type="ARBA" id="ARBA00022695"/>
    </source>
</evidence>
<dbReference type="PATRIC" id="fig|1423755.3.peg.825"/>
<evidence type="ECO:0000256" key="2">
    <source>
        <dbReference type="ARBA" id="ARBA00022515"/>
    </source>
</evidence>
<dbReference type="HAMAP" id="MF_00974">
    <property type="entry name" value="DNA_primase_DnaG"/>
    <property type="match status" value="1"/>
</dbReference>
<evidence type="ECO:0000259" key="15">
    <source>
        <dbReference type="PROSITE" id="PS50880"/>
    </source>
</evidence>
<dbReference type="AlphaFoldDB" id="A0A0R1WM93"/>
<evidence type="ECO:0000256" key="13">
    <source>
        <dbReference type="PIRNR" id="PIRNR002811"/>
    </source>
</evidence>
<accession>A0A0R1WM93</accession>
<dbReference type="Gene3D" id="3.90.580.10">
    <property type="entry name" value="Zinc finger, CHC2-type domain"/>
    <property type="match status" value="1"/>
</dbReference>
<protein>
    <recommendedName>
        <fullName evidence="12 13">DNA primase</fullName>
        <ecNumber evidence="12">2.7.7.101</ecNumber>
    </recommendedName>
</protein>
<dbReference type="STRING" id="1423755.FC40_GL000772"/>
<dbReference type="GO" id="GO:0005524">
    <property type="term" value="F:ATP binding"/>
    <property type="evidence" value="ECO:0007669"/>
    <property type="project" value="InterPro"/>
</dbReference>
<evidence type="ECO:0000256" key="6">
    <source>
        <dbReference type="ARBA" id="ARBA00022723"/>
    </source>
</evidence>
<reference evidence="16 17" key="1">
    <citation type="journal article" date="2015" name="Genome Announc.">
        <title>Expanding the biotechnology potential of lactobacilli through comparative genomics of 213 strains and associated genera.</title>
        <authorList>
            <person name="Sun Z."/>
            <person name="Harris H.M."/>
            <person name="McCann A."/>
            <person name="Guo C."/>
            <person name="Argimon S."/>
            <person name="Zhang W."/>
            <person name="Yang X."/>
            <person name="Jeffery I.B."/>
            <person name="Cooney J.C."/>
            <person name="Kagawa T.F."/>
            <person name="Liu W."/>
            <person name="Song Y."/>
            <person name="Salvetti E."/>
            <person name="Wrobel A."/>
            <person name="Rasinkangas P."/>
            <person name="Parkhill J."/>
            <person name="Rea M.C."/>
            <person name="O'Sullivan O."/>
            <person name="Ritari J."/>
            <person name="Douillard F.P."/>
            <person name="Paul Ross R."/>
            <person name="Yang R."/>
            <person name="Briner A.E."/>
            <person name="Felis G.E."/>
            <person name="de Vos W.M."/>
            <person name="Barrangou R."/>
            <person name="Klaenhammer T.R."/>
            <person name="Caufield P.W."/>
            <person name="Cui Y."/>
            <person name="Zhang H."/>
            <person name="O'Toole P.W."/>
        </authorList>
    </citation>
    <scope>NUCLEOTIDE SEQUENCE [LARGE SCALE GENOMIC DNA]</scope>
    <source>
        <strain evidence="16 17">DSM 18933</strain>
    </source>
</reference>
<evidence type="ECO:0000313" key="17">
    <source>
        <dbReference type="Proteomes" id="UP000051054"/>
    </source>
</evidence>
<keyword evidence="1 12" id="KW-0240">DNA-directed RNA polymerase</keyword>
<comment type="domain">
    <text evidence="12">Contains an N-terminal zinc-binding domain, a central core domain that contains the primase activity, and a C-terminal DnaB-binding domain.</text>
</comment>
<dbReference type="InterPro" id="IPR037068">
    <property type="entry name" value="DNA_primase_core_N_sf"/>
</dbReference>
<gene>
    <name evidence="12" type="primary">dnaG</name>
    <name evidence="16" type="ORF">FC40_GL000772</name>
</gene>
<dbReference type="GO" id="GO:0006269">
    <property type="term" value="P:DNA replication, synthesis of primer"/>
    <property type="evidence" value="ECO:0007669"/>
    <property type="project" value="UniProtKB-UniRule"/>
</dbReference>
<dbReference type="InterPro" id="IPR036185">
    <property type="entry name" value="DNA_heli_DnaB-like_N_sf"/>
</dbReference>
<name>A0A0R1WM93_9LACO</name>
<organism evidence="16 17">
    <name type="scientific">Ligilactobacillus hayakitensis DSM 18933 = JCM 14209</name>
    <dbReference type="NCBI Taxonomy" id="1423755"/>
    <lineage>
        <taxon>Bacteria</taxon>
        <taxon>Bacillati</taxon>
        <taxon>Bacillota</taxon>
        <taxon>Bacilli</taxon>
        <taxon>Lactobacillales</taxon>
        <taxon>Lactobacillaceae</taxon>
        <taxon>Ligilactobacillus</taxon>
    </lineage>
</organism>
<dbReference type="PANTHER" id="PTHR30313:SF2">
    <property type="entry name" value="DNA PRIMASE"/>
    <property type="match status" value="1"/>
</dbReference>
<sequence>MTWLASRIPPDIIDNIRDQVNILDVVEQFVPMHQSGKNWFGNCPFHQENTPSFSVNEQKQIFNCFSCHRGGNVFKFIMELEGLSFPESVKRVAELANVTVNYDFDATFKQRGSIENSSNSKIKQLYEQTAKLYHHILVNTKLGEEALEYLHQRGMTDEIINDFNLGFAPGVDILETFYKEQDIYDYQILRKSGIFIERQEGKLVERFNERVIYPIRDESGKTIAFSGRLLKNDPQAPKYLNSPETPIFNKRKVLFNLDRAKGQIRRNKEVFLFEGFMDVISASVAGVENGVASMGTSLTDEQVYSLSRISNRMVVCYDGDTPGQNATKRALEIVEPTGNFTIEVIDIPEKLDPDEYIRKYGAVSFKSVVDNQRLSPIEFYLKYFENGRNMDNESEQAEYIDDILNELAKVKDSVQRELFVNRISDRFNLDKRGLEQKLVTLTNKVTPQFQDNNRSYAQNSRYQNSSEIEQNKSIKKLSKVERAEQVLLYRMLHNRDIWFKISTLEKFNFIHERYQVIYTLAEAYFQLHDTFQVADFLDFINDDALKQTLVGIEMNDLDFSSSEEEIDDYLNLIMEESPLEEQIQKIQNELAEAKRFNDHDKITNLTIELVKLYRKQQKINSI</sequence>
<feature type="zinc finger region" description="CHC2-type" evidence="12 14">
    <location>
        <begin position="43"/>
        <end position="67"/>
    </location>
</feature>
<dbReference type="InterPro" id="IPR013264">
    <property type="entry name" value="DNAG_N"/>
</dbReference>
<dbReference type="InterPro" id="IPR019475">
    <property type="entry name" value="DNA_primase_DnaB-bd"/>
</dbReference>
<evidence type="ECO:0000256" key="10">
    <source>
        <dbReference type="ARBA" id="ARBA00023125"/>
    </source>
</evidence>
<dbReference type="InterPro" id="IPR036977">
    <property type="entry name" value="DNA_primase_Znf_CHC2"/>
</dbReference>
<keyword evidence="3 12" id="KW-0808">Transferase</keyword>
<keyword evidence="8 12" id="KW-0862">Zinc</keyword>
<proteinExistence type="inferred from homology"/>
<dbReference type="GO" id="GO:0003899">
    <property type="term" value="F:DNA-directed RNA polymerase activity"/>
    <property type="evidence" value="ECO:0007669"/>
    <property type="project" value="UniProtKB-UniRule"/>
</dbReference>
<dbReference type="PIRSF" id="PIRSF002811">
    <property type="entry name" value="DnaG"/>
    <property type="match status" value="1"/>
</dbReference>
<dbReference type="InterPro" id="IPR002694">
    <property type="entry name" value="Znf_CHC2"/>
</dbReference>
<dbReference type="CDD" id="cd03364">
    <property type="entry name" value="TOPRIM_DnaG_primases"/>
    <property type="match status" value="1"/>
</dbReference>
<dbReference type="GO" id="GO:0003677">
    <property type="term" value="F:DNA binding"/>
    <property type="evidence" value="ECO:0007669"/>
    <property type="project" value="UniProtKB-KW"/>
</dbReference>
<keyword evidence="4 12" id="KW-0548">Nucleotidyltransferase</keyword>
<dbReference type="InterPro" id="IPR016136">
    <property type="entry name" value="DNA_helicase_N/primase_C"/>
</dbReference>
<dbReference type="InterPro" id="IPR006171">
    <property type="entry name" value="TOPRIM_dom"/>
</dbReference>
<evidence type="ECO:0000256" key="9">
    <source>
        <dbReference type="ARBA" id="ARBA00022842"/>
    </source>
</evidence>
<keyword evidence="5 12" id="KW-0235">DNA replication</keyword>
<comment type="caution">
    <text evidence="16">The sequence shown here is derived from an EMBL/GenBank/DDBJ whole genome shotgun (WGS) entry which is preliminary data.</text>
</comment>
<dbReference type="Gene3D" id="3.90.980.10">
    <property type="entry name" value="DNA primase, catalytic core, N-terminal domain"/>
    <property type="match status" value="1"/>
</dbReference>
<evidence type="ECO:0000256" key="1">
    <source>
        <dbReference type="ARBA" id="ARBA00022478"/>
    </source>
</evidence>
<dbReference type="NCBIfam" id="TIGR01391">
    <property type="entry name" value="dnaG"/>
    <property type="match status" value="1"/>
</dbReference>
<dbReference type="GO" id="GO:0005737">
    <property type="term" value="C:cytoplasm"/>
    <property type="evidence" value="ECO:0007669"/>
    <property type="project" value="TreeGrafter"/>
</dbReference>
<dbReference type="EC" id="2.7.7.101" evidence="12"/>
<keyword evidence="2 12" id="KW-0639">Primosome</keyword>
<dbReference type="Pfam" id="PF01807">
    <property type="entry name" value="Zn_ribbon_DnaG"/>
    <property type="match status" value="1"/>
</dbReference>
<dbReference type="SUPFAM" id="SSF57783">
    <property type="entry name" value="Zinc beta-ribbon"/>
    <property type="match status" value="1"/>
</dbReference>
<dbReference type="Pfam" id="PF10410">
    <property type="entry name" value="DnaB_bind"/>
    <property type="match status" value="1"/>
</dbReference>
<keyword evidence="7 12" id="KW-0863">Zinc-finger</keyword>
<dbReference type="Pfam" id="PF08275">
    <property type="entry name" value="DNAG_N"/>
    <property type="match status" value="1"/>
</dbReference>
<dbReference type="SMART" id="SM00400">
    <property type="entry name" value="ZnF_CHCC"/>
    <property type="match status" value="1"/>
</dbReference>
<evidence type="ECO:0000313" key="16">
    <source>
        <dbReference type="EMBL" id="KRM18983.1"/>
    </source>
</evidence>
<dbReference type="GO" id="GO:1990077">
    <property type="term" value="C:primosome complex"/>
    <property type="evidence" value="ECO:0007669"/>
    <property type="project" value="UniProtKB-KW"/>
</dbReference>
<dbReference type="InterPro" id="IPR050219">
    <property type="entry name" value="DnaG_primase"/>
</dbReference>
<keyword evidence="9" id="KW-0460">Magnesium</keyword>
<keyword evidence="17" id="KW-1185">Reference proteome</keyword>
<comment type="catalytic activity">
    <reaction evidence="12">
        <text>ssDNA + n NTP = ssDNA/pppN(pN)n-1 hybrid + (n-1) diphosphate.</text>
        <dbReference type="EC" id="2.7.7.101"/>
    </reaction>
</comment>
<comment type="function">
    <text evidence="12 13">RNA polymerase that catalyzes the synthesis of short RNA molecules used as primers for DNA polymerase during DNA replication.</text>
</comment>
<dbReference type="FunFam" id="3.90.580.10:FF:000001">
    <property type="entry name" value="DNA primase"/>
    <property type="match status" value="1"/>
</dbReference>
<evidence type="ECO:0000256" key="12">
    <source>
        <dbReference type="HAMAP-Rule" id="MF_00974"/>
    </source>
</evidence>
<evidence type="ECO:0000256" key="8">
    <source>
        <dbReference type="ARBA" id="ARBA00022833"/>
    </source>
</evidence>
<dbReference type="InterPro" id="IPR006295">
    <property type="entry name" value="DNA_primase_DnaG"/>
</dbReference>
<keyword evidence="10 12" id="KW-0238">DNA-binding</keyword>
<dbReference type="SUPFAM" id="SSF48024">
    <property type="entry name" value="N-terminal domain of DnaB helicase"/>
    <property type="match status" value="1"/>
</dbReference>
<dbReference type="SUPFAM" id="SSF56731">
    <property type="entry name" value="DNA primase core"/>
    <property type="match status" value="1"/>
</dbReference>
<dbReference type="PANTHER" id="PTHR30313">
    <property type="entry name" value="DNA PRIMASE"/>
    <property type="match status" value="1"/>
</dbReference>
<evidence type="ECO:0000256" key="3">
    <source>
        <dbReference type="ARBA" id="ARBA00022679"/>
    </source>
</evidence>
<dbReference type="Pfam" id="PF13155">
    <property type="entry name" value="Toprim_2"/>
    <property type="match status" value="1"/>
</dbReference>
<dbReference type="Gene3D" id="3.40.1360.10">
    <property type="match status" value="1"/>
</dbReference>
<comment type="similarity">
    <text evidence="12 13">Belongs to the DnaG primase family.</text>
</comment>
<evidence type="ECO:0000256" key="14">
    <source>
        <dbReference type="PIRSR" id="PIRSR002811-1"/>
    </source>
</evidence>
<comment type="subunit">
    <text evidence="12">Monomer. Interacts with DnaB.</text>
</comment>
<dbReference type="EMBL" id="AZGD01000090">
    <property type="protein sequence ID" value="KRM18983.1"/>
    <property type="molecule type" value="Genomic_DNA"/>
</dbReference>
<dbReference type="InterPro" id="IPR030846">
    <property type="entry name" value="DnaG_bac"/>
</dbReference>
<keyword evidence="11 12" id="KW-0804">Transcription</keyword>
<keyword evidence="6 12" id="KW-0479">Metal-binding</keyword>
<dbReference type="Proteomes" id="UP000051054">
    <property type="component" value="Unassembled WGS sequence"/>
</dbReference>
<dbReference type="eggNOG" id="COG0358">
    <property type="taxonomic scope" value="Bacteria"/>
</dbReference>
<dbReference type="Gene3D" id="1.10.860.10">
    <property type="entry name" value="DNAb Helicase, Chain A"/>
    <property type="match status" value="1"/>
</dbReference>
<dbReference type="RefSeq" id="WP_305068800.1">
    <property type="nucleotide sequence ID" value="NZ_AZGD01000090.1"/>
</dbReference>
<evidence type="ECO:0000256" key="5">
    <source>
        <dbReference type="ARBA" id="ARBA00022705"/>
    </source>
</evidence>
<evidence type="ECO:0000256" key="7">
    <source>
        <dbReference type="ARBA" id="ARBA00022771"/>
    </source>
</evidence>
<dbReference type="InterPro" id="IPR034151">
    <property type="entry name" value="TOPRIM_DnaG_bac"/>
</dbReference>